<dbReference type="AlphaFoldDB" id="A0A4Y2IQH2"/>
<dbReference type="EMBL" id="BGPR01002854">
    <property type="protein sequence ID" value="GBM79997.1"/>
    <property type="molecule type" value="Genomic_DNA"/>
</dbReference>
<evidence type="ECO:0000313" key="3">
    <source>
        <dbReference type="Proteomes" id="UP000499080"/>
    </source>
</evidence>
<protein>
    <submittedName>
        <fullName evidence="2">Uncharacterized protein</fullName>
    </submittedName>
</protein>
<keyword evidence="3" id="KW-1185">Reference proteome</keyword>
<accession>A0A4Y2IQH2</accession>
<name>A0A4Y2IQH2_ARAVE</name>
<gene>
    <name evidence="2" type="ORF">AVEN_108649_1</name>
</gene>
<reference evidence="2 3" key="1">
    <citation type="journal article" date="2019" name="Sci. Rep.">
        <title>Orb-weaving spider Araneus ventricosus genome elucidates the spidroin gene catalogue.</title>
        <authorList>
            <person name="Kono N."/>
            <person name="Nakamura H."/>
            <person name="Ohtoshi R."/>
            <person name="Moran D.A.P."/>
            <person name="Shinohara A."/>
            <person name="Yoshida Y."/>
            <person name="Fujiwara M."/>
            <person name="Mori M."/>
            <person name="Tomita M."/>
            <person name="Arakawa K."/>
        </authorList>
    </citation>
    <scope>NUCLEOTIDE SEQUENCE [LARGE SCALE GENOMIC DNA]</scope>
</reference>
<evidence type="ECO:0000313" key="2">
    <source>
        <dbReference type="EMBL" id="GBM79997.1"/>
    </source>
</evidence>
<feature type="region of interest" description="Disordered" evidence="1">
    <location>
        <begin position="1"/>
        <end position="24"/>
    </location>
</feature>
<organism evidence="2 3">
    <name type="scientific">Araneus ventricosus</name>
    <name type="common">Orbweaver spider</name>
    <name type="synonym">Epeira ventricosa</name>
    <dbReference type="NCBI Taxonomy" id="182803"/>
    <lineage>
        <taxon>Eukaryota</taxon>
        <taxon>Metazoa</taxon>
        <taxon>Ecdysozoa</taxon>
        <taxon>Arthropoda</taxon>
        <taxon>Chelicerata</taxon>
        <taxon>Arachnida</taxon>
        <taxon>Araneae</taxon>
        <taxon>Araneomorphae</taxon>
        <taxon>Entelegynae</taxon>
        <taxon>Araneoidea</taxon>
        <taxon>Araneidae</taxon>
        <taxon>Araneus</taxon>
    </lineage>
</organism>
<comment type="caution">
    <text evidence="2">The sequence shown here is derived from an EMBL/GenBank/DDBJ whole genome shotgun (WGS) entry which is preliminary data.</text>
</comment>
<proteinExistence type="predicted"/>
<dbReference type="Proteomes" id="UP000499080">
    <property type="component" value="Unassembled WGS sequence"/>
</dbReference>
<evidence type="ECO:0000256" key="1">
    <source>
        <dbReference type="SAM" id="MobiDB-lite"/>
    </source>
</evidence>
<sequence>MGPQHYPDNGLVSGTRGEVSRNQEAEVSAASIGHALFLTFGVGDGTCQDTNVLGEELQALNILRLTNKYVVTDVLFRDVSGCIGHNGAATSTTILSLPGS</sequence>